<protein>
    <submittedName>
        <fullName evidence="1">Putative peptide maturation system protein</fullName>
    </submittedName>
</protein>
<evidence type="ECO:0000313" key="1">
    <source>
        <dbReference type="EMBL" id="SNT62161.1"/>
    </source>
</evidence>
<dbReference type="InterPro" id="IPR027304">
    <property type="entry name" value="Trigger_fact/SurA_dom_sf"/>
</dbReference>
<name>A0A239P4W0_9ACTN</name>
<dbReference type="Proteomes" id="UP000198282">
    <property type="component" value="Unassembled WGS sequence"/>
</dbReference>
<proteinExistence type="predicted"/>
<dbReference type="InterPro" id="IPR030985">
    <property type="entry name" value="PpiC-rel_mature"/>
</dbReference>
<gene>
    <name evidence="1" type="ORF">SAMN05216276_108820</name>
</gene>
<accession>A0A239P4W0</accession>
<sequence length="336" mass="38134">MLDRAREFLRSIQGLEPGRAREALGELRERYPEAVFRLLWQREEYDGSLHYDLLIKESEHGTVSLSWCPDRALPWPLRGVHRASELLLLRVNGVDMQIPDAIAQLDFLWDEARLTDRLVTACLLQEELYESPIAFSEAELQEAVDAFRRARGLVTAQVTREWMELHSLSVRDLEELVAGEAAVARLRDRVTAGQVESYFAEHRGEFDRVRVARLVYSDQTHARRAAEQVLDGADFYAVAEREFLTGRASGDLFGDLPADELGQGEKGVVEAGDVLGPIPLGDEFAVLKVLSVETAALDDRTRQRVGRVLFDEWIAERRKSAKIEWFWGNTARTDSL</sequence>
<dbReference type="AlphaFoldDB" id="A0A239P4W0"/>
<organism evidence="1 2">
    <name type="scientific">Streptosporangium subroseum</name>
    <dbReference type="NCBI Taxonomy" id="106412"/>
    <lineage>
        <taxon>Bacteria</taxon>
        <taxon>Bacillati</taxon>
        <taxon>Actinomycetota</taxon>
        <taxon>Actinomycetes</taxon>
        <taxon>Streptosporangiales</taxon>
        <taxon>Streptosporangiaceae</taxon>
        <taxon>Streptosporangium</taxon>
    </lineage>
</organism>
<reference evidence="1 2" key="1">
    <citation type="submission" date="2017-06" db="EMBL/GenBank/DDBJ databases">
        <authorList>
            <person name="Kim H.J."/>
            <person name="Triplett B.A."/>
        </authorList>
    </citation>
    <scope>NUCLEOTIDE SEQUENCE [LARGE SCALE GENOMIC DNA]</scope>
    <source>
        <strain evidence="1 2">CGMCC 4.2132</strain>
    </source>
</reference>
<dbReference type="EMBL" id="FZOD01000088">
    <property type="protein sequence ID" value="SNT62161.1"/>
    <property type="molecule type" value="Genomic_DNA"/>
</dbReference>
<dbReference type="SUPFAM" id="SSF109998">
    <property type="entry name" value="Triger factor/SurA peptide-binding domain-like"/>
    <property type="match status" value="1"/>
</dbReference>
<dbReference type="NCBIfam" id="TIGR04500">
    <property type="entry name" value="PpiC_rel_mature"/>
    <property type="match status" value="1"/>
</dbReference>
<evidence type="ECO:0000313" key="2">
    <source>
        <dbReference type="Proteomes" id="UP000198282"/>
    </source>
</evidence>
<keyword evidence="2" id="KW-1185">Reference proteome</keyword>